<comment type="caution">
    <text evidence="2">The sequence shown here is derived from an EMBL/GenBank/DDBJ whole genome shotgun (WGS) entry which is preliminary data.</text>
</comment>
<dbReference type="PROSITE" id="PS50811">
    <property type="entry name" value="WRKY"/>
    <property type="match status" value="1"/>
</dbReference>
<evidence type="ECO:0000259" key="1">
    <source>
        <dbReference type="PROSITE" id="PS50811"/>
    </source>
</evidence>
<reference evidence="2" key="1">
    <citation type="journal article" date="2021" name="Front. Plant Sci.">
        <title>Chromosome-Scale Genome Assembly for Chinese Sour Jujube and Insights Into Its Genome Evolution and Domestication Signature.</title>
        <authorList>
            <person name="Shen L.-Y."/>
            <person name="Luo H."/>
            <person name="Wang X.-L."/>
            <person name="Wang X.-M."/>
            <person name="Qiu X.-J."/>
            <person name="Liu H."/>
            <person name="Zhou S.-S."/>
            <person name="Jia K.-H."/>
            <person name="Nie S."/>
            <person name="Bao Y.-T."/>
            <person name="Zhang R.-G."/>
            <person name="Yun Q.-Z."/>
            <person name="Chai Y.-H."/>
            <person name="Lu J.-Y."/>
            <person name="Li Y."/>
            <person name="Zhao S.-W."/>
            <person name="Mao J.-F."/>
            <person name="Jia S.-G."/>
            <person name="Mao Y.-M."/>
        </authorList>
    </citation>
    <scope>NUCLEOTIDE SEQUENCE</scope>
    <source>
        <strain evidence="2">AT0</strain>
        <tissue evidence="2">Leaf</tissue>
    </source>
</reference>
<dbReference type="InterPro" id="IPR046349">
    <property type="entry name" value="C1-like_sf"/>
</dbReference>
<organism evidence="2 3">
    <name type="scientific">Ziziphus jujuba var. spinosa</name>
    <dbReference type="NCBI Taxonomy" id="714518"/>
    <lineage>
        <taxon>Eukaryota</taxon>
        <taxon>Viridiplantae</taxon>
        <taxon>Streptophyta</taxon>
        <taxon>Embryophyta</taxon>
        <taxon>Tracheophyta</taxon>
        <taxon>Spermatophyta</taxon>
        <taxon>Magnoliopsida</taxon>
        <taxon>eudicotyledons</taxon>
        <taxon>Gunneridae</taxon>
        <taxon>Pentapetalae</taxon>
        <taxon>rosids</taxon>
        <taxon>fabids</taxon>
        <taxon>Rosales</taxon>
        <taxon>Rhamnaceae</taxon>
        <taxon>Paliureae</taxon>
        <taxon>Ziziphus</taxon>
    </lineage>
</organism>
<dbReference type="EMBL" id="JAEACU010000010">
    <property type="protein sequence ID" value="KAH7515373.1"/>
    <property type="molecule type" value="Genomic_DNA"/>
</dbReference>
<accession>A0A978UKM1</accession>
<feature type="domain" description="WRKY" evidence="1">
    <location>
        <begin position="43"/>
        <end position="80"/>
    </location>
</feature>
<proteinExistence type="predicted"/>
<evidence type="ECO:0000313" key="3">
    <source>
        <dbReference type="Proteomes" id="UP000813462"/>
    </source>
</evidence>
<sequence>METRDLKHIWKNLHSGRYEHDLSFYEEGSLIGVSKICHKCRQPVSRDYYKCTAKGCADEYYLHKECTELKYLSQEYHPLHPQHPLAGIDNNNFPYFKSFICSFCRETCRWDEISGQCSDDQCDFTLHDSCATEFLDKPELLNKYEIDQHFLHNHENHWLS</sequence>
<dbReference type="PANTHER" id="PTHR46288">
    <property type="entry name" value="PHORBOL-ESTER/DAG-TYPE DOMAIN-CONTAINING PROTEIN"/>
    <property type="match status" value="1"/>
</dbReference>
<name>A0A978UKM1_ZIZJJ</name>
<dbReference type="InterPro" id="IPR003657">
    <property type="entry name" value="WRKY_dom"/>
</dbReference>
<evidence type="ECO:0000313" key="2">
    <source>
        <dbReference type="EMBL" id="KAH7515373.1"/>
    </source>
</evidence>
<dbReference type="SUPFAM" id="SSF57889">
    <property type="entry name" value="Cysteine-rich domain"/>
    <property type="match status" value="1"/>
</dbReference>
<dbReference type="Proteomes" id="UP000813462">
    <property type="component" value="Unassembled WGS sequence"/>
</dbReference>
<dbReference type="GO" id="GO:0003700">
    <property type="term" value="F:DNA-binding transcription factor activity"/>
    <property type="evidence" value="ECO:0007669"/>
    <property type="project" value="InterPro"/>
</dbReference>
<dbReference type="PANTHER" id="PTHR46288:SF27">
    <property type="entry name" value="CYSTEINE_HISTIDINE-RICH C1 DOMAIN FAMILY PROTEIN"/>
    <property type="match status" value="1"/>
</dbReference>
<dbReference type="AlphaFoldDB" id="A0A978UKM1"/>
<gene>
    <name evidence="2" type="ORF">FEM48_Zijuj10G0019600</name>
</gene>
<protein>
    <recommendedName>
        <fullName evidence="1">WRKY domain-containing protein</fullName>
    </recommendedName>
</protein>
<dbReference type="GO" id="GO:0043565">
    <property type="term" value="F:sequence-specific DNA binding"/>
    <property type="evidence" value="ECO:0007669"/>
    <property type="project" value="InterPro"/>
</dbReference>